<dbReference type="CDD" id="cd05930">
    <property type="entry name" value="A_NRPS"/>
    <property type="match status" value="1"/>
</dbReference>
<gene>
    <name evidence="3" type="ORF">O1G22_20925</name>
</gene>
<dbReference type="Gene3D" id="3.40.50.12780">
    <property type="entry name" value="N-terminal domain of ligase-like"/>
    <property type="match status" value="1"/>
</dbReference>
<dbReference type="InterPro" id="IPR045851">
    <property type="entry name" value="AMP-bd_C_sf"/>
</dbReference>
<organism evidence="3 4">
    <name type="scientific">Streptomyces camelliae</name>
    <dbReference type="NCBI Taxonomy" id="3004093"/>
    <lineage>
        <taxon>Bacteria</taxon>
        <taxon>Bacillati</taxon>
        <taxon>Actinomycetota</taxon>
        <taxon>Actinomycetes</taxon>
        <taxon>Kitasatosporales</taxon>
        <taxon>Streptomycetaceae</taxon>
        <taxon>Streptomyces</taxon>
    </lineage>
</organism>
<dbReference type="SUPFAM" id="SSF56801">
    <property type="entry name" value="Acetyl-CoA synthetase-like"/>
    <property type="match status" value="1"/>
</dbReference>
<feature type="domain" description="AMP-dependent synthetase/ligase" evidence="1">
    <location>
        <begin position="21"/>
        <end position="397"/>
    </location>
</feature>
<name>A0ABY7P3L5_9ACTN</name>
<dbReference type="InterPro" id="IPR010071">
    <property type="entry name" value="AA_adenyl_dom"/>
</dbReference>
<accession>A0ABY7P3L5</accession>
<dbReference type="PANTHER" id="PTHR45527">
    <property type="entry name" value="NONRIBOSOMAL PEPTIDE SYNTHETASE"/>
    <property type="match status" value="1"/>
</dbReference>
<dbReference type="Pfam" id="PF13193">
    <property type="entry name" value="AMP-binding_C"/>
    <property type="match status" value="1"/>
</dbReference>
<dbReference type="PROSITE" id="PS00455">
    <property type="entry name" value="AMP_BINDING"/>
    <property type="match status" value="1"/>
</dbReference>
<reference evidence="3 4" key="1">
    <citation type="submission" date="2022-12" db="EMBL/GenBank/DDBJ databases">
        <authorList>
            <person name="Mo P."/>
        </authorList>
    </citation>
    <scope>NUCLEOTIDE SEQUENCE [LARGE SCALE GENOMIC DNA]</scope>
    <source>
        <strain evidence="3 4">HUAS 2-6</strain>
    </source>
</reference>
<dbReference type="InterPro" id="IPR042099">
    <property type="entry name" value="ANL_N_sf"/>
</dbReference>
<evidence type="ECO:0000259" key="2">
    <source>
        <dbReference type="Pfam" id="PF13193"/>
    </source>
</evidence>
<proteinExistence type="predicted"/>
<protein>
    <submittedName>
        <fullName evidence="3">Amino acid adenylation domain-containing protein</fullName>
    </submittedName>
</protein>
<sequence length="556" mass="59905">MKRFMERSPSTAAGTLVDLLRKSVRDTPDKIAVKEKSRQISYAELDEISDLVAGTLAGRGQGGTMRVGIWLNKSIEAVAAIHAVLRSGGAYVPVDPTAPVRRAATIIADCGMTWLITTMDRVETLRAARPDVLSSLSVLVVGEDPGQTPDDLSVASWADALARGTRTPRTLAGPDPDDVAYILYTSGSTGTPKGVTLSHGNARAFVDWARSEFDVTSVDVLASHAPLHFDLSILDVFVAVAAGACVSLVPESWQGLGAALNRFVADEKISIWYSVPSALRRMVEADNAEFLAASRLRVVSFAGEAYPTRQLRALRDKVPTVTALYNLYGPTETNVCTFHRVEDEDFGAAAGAAPPIGQPCPYARAILLEGDRTRLPDDGEMTGELCISGESVMQGYWNDPAKTASRIVDQPDGSFYRTGDIVRRTSDGRYVFIGRNDSLVKIKGYRVELGEIEAALESLPAVDQAVCVAVGDAASGDTRLAAFVTSPSGAVTDERGMRRHCRQSLPAYMVPDLIEILPVLEYTSTGKIDRMALTALAESRITMSRVRPGSARKQRR</sequence>
<dbReference type="EMBL" id="CP115300">
    <property type="protein sequence ID" value="WBO65120.1"/>
    <property type="molecule type" value="Genomic_DNA"/>
</dbReference>
<dbReference type="Pfam" id="PF00501">
    <property type="entry name" value="AMP-binding"/>
    <property type="match status" value="1"/>
</dbReference>
<dbReference type="InterPro" id="IPR020459">
    <property type="entry name" value="AMP-binding"/>
</dbReference>
<keyword evidence="4" id="KW-1185">Reference proteome</keyword>
<dbReference type="InterPro" id="IPR025110">
    <property type="entry name" value="AMP-bd_C"/>
</dbReference>
<dbReference type="NCBIfam" id="TIGR01733">
    <property type="entry name" value="AA-adenyl-dom"/>
    <property type="match status" value="1"/>
</dbReference>
<feature type="domain" description="AMP-binding enzyme C-terminal" evidence="2">
    <location>
        <begin position="451"/>
        <end position="527"/>
    </location>
</feature>
<dbReference type="PANTHER" id="PTHR45527:SF1">
    <property type="entry name" value="FATTY ACID SYNTHASE"/>
    <property type="match status" value="1"/>
</dbReference>
<dbReference type="Proteomes" id="UP001212326">
    <property type="component" value="Chromosome"/>
</dbReference>
<dbReference type="RefSeq" id="WP_270082742.1">
    <property type="nucleotide sequence ID" value="NZ_CP115300.1"/>
</dbReference>
<dbReference type="InterPro" id="IPR000873">
    <property type="entry name" value="AMP-dep_synth/lig_dom"/>
</dbReference>
<dbReference type="Gene3D" id="3.30.300.30">
    <property type="match status" value="1"/>
</dbReference>
<dbReference type="InterPro" id="IPR020845">
    <property type="entry name" value="AMP-binding_CS"/>
</dbReference>
<dbReference type="PRINTS" id="PR00154">
    <property type="entry name" value="AMPBINDING"/>
</dbReference>
<evidence type="ECO:0000259" key="1">
    <source>
        <dbReference type="Pfam" id="PF00501"/>
    </source>
</evidence>
<evidence type="ECO:0000313" key="3">
    <source>
        <dbReference type="EMBL" id="WBO65120.1"/>
    </source>
</evidence>
<evidence type="ECO:0000313" key="4">
    <source>
        <dbReference type="Proteomes" id="UP001212326"/>
    </source>
</evidence>